<dbReference type="PANTHER" id="PTHR43525:SF1">
    <property type="entry name" value="PROTEIN MALY"/>
    <property type="match status" value="1"/>
</dbReference>
<dbReference type="SUPFAM" id="SSF53383">
    <property type="entry name" value="PLP-dependent transferases"/>
    <property type="match status" value="1"/>
</dbReference>
<sequence>MKYDFDEIVDRRNTESAKWKAIKKLYGRDDIIPMWVADMDFKSPPEVIEVLKKRAEHGIFGYPMLDDDYFYPFINWIEIKHGCKIKKEWIVTTDGVVDALKIAILAYSKPGDNVVIQTPVYYPFYNIINSNGRMILKNSLKFENKSYRMDFDDLEKKFSLKRTKLFILCNPHNPVGRVWKREELEKLVQLCIKYNVILLSDEIHSDLVFSPNKHIPIFSISEDIKDTSLTFYAPSKTFNLAGLKASFVVIPNERLRTEYKNVIESLASESLNIFGMVAAKVAYEQGKNWLDDLLNYLKGNIDYVYDFFNKKLPNVKLQKPEGTYLMWLDFRAYGDEQKVKEILVNNAKVGLEEGSIFGEEGNGFFRMNIGCPISILQKACNSIYDAFKDL</sequence>
<dbReference type="InterPro" id="IPR015421">
    <property type="entry name" value="PyrdxlP-dep_Trfase_major"/>
</dbReference>
<dbReference type="InterPro" id="IPR015422">
    <property type="entry name" value="PyrdxlP-dep_Trfase_small"/>
</dbReference>
<evidence type="ECO:0000256" key="2">
    <source>
        <dbReference type="ARBA" id="ARBA00012224"/>
    </source>
</evidence>
<dbReference type="PANTHER" id="PTHR43525">
    <property type="entry name" value="PROTEIN MALY"/>
    <property type="match status" value="1"/>
</dbReference>
<evidence type="ECO:0000256" key="3">
    <source>
        <dbReference type="ARBA" id="ARBA00022898"/>
    </source>
</evidence>
<gene>
    <name evidence="7" type="ORF">X929_07840</name>
</gene>
<organism evidence="7 8">
    <name type="scientific">Petrotoga olearia DSM 13574</name>
    <dbReference type="NCBI Taxonomy" id="1122955"/>
    <lineage>
        <taxon>Bacteria</taxon>
        <taxon>Thermotogati</taxon>
        <taxon>Thermotogota</taxon>
        <taxon>Thermotogae</taxon>
        <taxon>Petrotogales</taxon>
        <taxon>Petrotogaceae</taxon>
        <taxon>Petrotoga</taxon>
    </lineage>
</organism>
<evidence type="ECO:0000256" key="5">
    <source>
        <dbReference type="ARBA" id="ARBA00037974"/>
    </source>
</evidence>
<dbReference type="InterPro" id="IPR004839">
    <property type="entry name" value="Aminotransferase_I/II_large"/>
</dbReference>
<accession>A0A2K1NY81</accession>
<dbReference type="Proteomes" id="UP000236434">
    <property type="component" value="Unassembled WGS sequence"/>
</dbReference>
<comment type="cofactor">
    <cofactor evidence="1">
        <name>pyridoxal 5'-phosphate</name>
        <dbReference type="ChEBI" id="CHEBI:597326"/>
    </cofactor>
</comment>
<dbReference type="NCBIfam" id="TIGR04350">
    <property type="entry name" value="C_S_lyase_PatB"/>
    <property type="match status" value="1"/>
</dbReference>
<reference evidence="7 8" key="1">
    <citation type="submission" date="2013-12" db="EMBL/GenBank/DDBJ databases">
        <title>Comparative genomics of Petrotoga isolates.</title>
        <authorList>
            <person name="Nesbo C.L."/>
            <person name="Charchuk R."/>
            <person name="Chow K."/>
        </authorList>
    </citation>
    <scope>NUCLEOTIDE SEQUENCE [LARGE SCALE GENOMIC DNA]</scope>
    <source>
        <strain evidence="7 8">DSM 13574</strain>
    </source>
</reference>
<dbReference type="GO" id="GO:0030170">
    <property type="term" value="F:pyridoxal phosphate binding"/>
    <property type="evidence" value="ECO:0007669"/>
    <property type="project" value="InterPro"/>
</dbReference>
<evidence type="ECO:0000259" key="6">
    <source>
        <dbReference type="Pfam" id="PF00155"/>
    </source>
</evidence>
<comment type="caution">
    <text evidence="7">The sequence shown here is derived from an EMBL/GenBank/DDBJ whole genome shotgun (WGS) entry which is preliminary data.</text>
</comment>
<dbReference type="AlphaFoldDB" id="A0A2K1NY81"/>
<dbReference type="Pfam" id="PF00155">
    <property type="entry name" value="Aminotran_1_2"/>
    <property type="match status" value="1"/>
</dbReference>
<evidence type="ECO:0000313" key="8">
    <source>
        <dbReference type="Proteomes" id="UP000236434"/>
    </source>
</evidence>
<dbReference type="CDD" id="cd00609">
    <property type="entry name" value="AAT_like"/>
    <property type="match status" value="1"/>
</dbReference>
<evidence type="ECO:0000256" key="4">
    <source>
        <dbReference type="ARBA" id="ARBA00023239"/>
    </source>
</evidence>
<feature type="domain" description="Aminotransferase class I/classII large" evidence="6">
    <location>
        <begin position="34"/>
        <end position="383"/>
    </location>
</feature>
<protein>
    <recommendedName>
        <fullName evidence="2">cysteine-S-conjugate beta-lyase</fullName>
        <ecNumber evidence="2">4.4.1.13</ecNumber>
    </recommendedName>
</protein>
<dbReference type="RefSeq" id="WP_103067423.1">
    <property type="nucleotide sequence ID" value="NZ_AZRL01000021.1"/>
</dbReference>
<comment type="similarity">
    <text evidence="5">Belongs to the class-II pyridoxal-phosphate-dependent aminotransferase family. MalY/PatB cystathionine beta-lyase subfamily.</text>
</comment>
<dbReference type="Gene3D" id="3.40.640.10">
    <property type="entry name" value="Type I PLP-dependent aspartate aminotransferase-like (Major domain)"/>
    <property type="match status" value="1"/>
</dbReference>
<proteinExistence type="inferred from homology"/>
<dbReference type="EC" id="4.4.1.13" evidence="2"/>
<evidence type="ECO:0000313" key="7">
    <source>
        <dbReference type="EMBL" id="PNR95494.1"/>
    </source>
</evidence>
<dbReference type="InterPro" id="IPR027619">
    <property type="entry name" value="C-S_lyase_PatB-like"/>
</dbReference>
<dbReference type="OrthoDB" id="9802872at2"/>
<keyword evidence="3" id="KW-0663">Pyridoxal phosphate</keyword>
<dbReference type="InterPro" id="IPR051798">
    <property type="entry name" value="Class-II_PLP-Dep_Aminotrans"/>
</dbReference>
<dbReference type="GO" id="GO:0047804">
    <property type="term" value="F:cysteine-S-conjugate beta-lyase activity"/>
    <property type="evidence" value="ECO:0007669"/>
    <property type="project" value="UniProtKB-EC"/>
</dbReference>
<dbReference type="Gene3D" id="3.90.1150.10">
    <property type="entry name" value="Aspartate Aminotransferase, domain 1"/>
    <property type="match status" value="1"/>
</dbReference>
<dbReference type="InterPro" id="IPR015424">
    <property type="entry name" value="PyrdxlP-dep_Trfase"/>
</dbReference>
<dbReference type="EMBL" id="AZRL01000021">
    <property type="protein sequence ID" value="PNR95494.1"/>
    <property type="molecule type" value="Genomic_DNA"/>
</dbReference>
<evidence type="ECO:0000256" key="1">
    <source>
        <dbReference type="ARBA" id="ARBA00001933"/>
    </source>
</evidence>
<keyword evidence="4 7" id="KW-0456">Lyase</keyword>
<name>A0A2K1NY81_9BACT</name>